<evidence type="ECO:0000313" key="14">
    <source>
        <dbReference type="EMBL" id="CUR52460.1"/>
    </source>
</evidence>
<feature type="compositionally biased region" description="Acidic residues" evidence="12">
    <location>
        <begin position="16"/>
        <end position="53"/>
    </location>
</feature>
<dbReference type="CDD" id="cd05145">
    <property type="entry name" value="RIO1_like"/>
    <property type="match status" value="1"/>
</dbReference>
<dbReference type="SMART" id="SM00090">
    <property type="entry name" value="RIO"/>
    <property type="match status" value="1"/>
</dbReference>
<protein>
    <recommendedName>
        <fullName evidence="2">non-specific serine/threonine protein kinase</fullName>
        <ecNumber evidence="2">2.7.11.1</ecNumber>
    </recommendedName>
</protein>
<dbReference type="GO" id="GO:0106310">
    <property type="term" value="F:protein serine kinase activity"/>
    <property type="evidence" value="ECO:0007669"/>
    <property type="project" value="RHEA"/>
</dbReference>
<feature type="domain" description="RIO kinase" evidence="13">
    <location>
        <begin position="80"/>
        <end position="311"/>
    </location>
</feature>
<comment type="catalytic activity">
    <reaction evidence="11">
        <text>L-seryl-[protein] + ATP = O-phospho-L-seryl-[protein] + ADP + H(+)</text>
        <dbReference type="Rhea" id="RHEA:17989"/>
        <dbReference type="Rhea" id="RHEA-COMP:9863"/>
        <dbReference type="Rhea" id="RHEA-COMP:11604"/>
        <dbReference type="ChEBI" id="CHEBI:15378"/>
        <dbReference type="ChEBI" id="CHEBI:29999"/>
        <dbReference type="ChEBI" id="CHEBI:30616"/>
        <dbReference type="ChEBI" id="CHEBI:83421"/>
        <dbReference type="ChEBI" id="CHEBI:456216"/>
        <dbReference type="EC" id="2.7.11.1"/>
    </reaction>
</comment>
<dbReference type="EC" id="2.7.11.1" evidence="2"/>
<accession>A0A128A542</accession>
<evidence type="ECO:0000256" key="6">
    <source>
        <dbReference type="ARBA" id="ARBA00022741"/>
    </source>
</evidence>
<dbReference type="AlphaFoldDB" id="A0A128A542"/>
<evidence type="ECO:0000256" key="10">
    <source>
        <dbReference type="ARBA" id="ARBA00047899"/>
    </source>
</evidence>
<evidence type="ECO:0000256" key="11">
    <source>
        <dbReference type="ARBA" id="ARBA00048679"/>
    </source>
</evidence>
<dbReference type="PANTHER" id="PTHR45723">
    <property type="entry name" value="SERINE/THREONINE-PROTEIN KINASE RIO1"/>
    <property type="match status" value="1"/>
</dbReference>
<evidence type="ECO:0000256" key="3">
    <source>
        <dbReference type="ARBA" id="ARBA00022527"/>
    </source>
</evidence>
<evidence type="ECO:0000256" key="4">
    <source>
        <dbReference type="ARBA" id="ARBA00022679"/>
    </source>
</evidence>
<keyword evidence="5" id="KW-0479">Metal-binding</keyword>
<dbReference type="InterPro" id="IPR018934">
    <property type="entry name" value="RIO_dom"/>
</dbReference>
<dbReference type="InterPro" id="IPR051272">
    <property type="entry name" value="RIO-type_Ser/Thr_kinase"/>
</dbReference>
<reference evidence="15" key="1">
    <citation type="submission" date="2015-10" db="EMBL/GenBank/DDBJ databases">
        <authorList>
            <person name="Lehtovirta-Morley L.E."/>
            <person name="Vieille C."/>
        </authorList>
    </citation>
    <scope>NUCLEOTIDE SEQUENCE [LARGE SCALE GENOMIC DNA]</scope>
</reference>
<keyword evidence="6" id="KW-0547">Nucleotide-binding</keyword>
<evidence type="ECO:0000256" key="9">
    <source>
        <dbReference type="ARBA" id="ARBA00022842"/>
    </source>
</evidence>
<dbReference type="EMBL" id="LN890280">
    <property type="protein sequence ID" value="CUR52460.1"/>
    <property type="molecule type" value="Genomic_DNA"/>
</dbReference>
<evidence type="ECO:0000256" key="1">
    <source>
        <dbReference type="ARBA" id="ARBA00009196"/>
    </source>
</evidence>
<dbReference type="KEGG" id="ndv:NDEV_1698"/>
<name>A0A128A542_9ARCH</name>
<dbReference type="InterPro" id="IPR011009">
    <property type="entry name" value="Kinase-like_dom_sf"/>
</dbReference>
<organism evidence="14 15">
    <name type="scientific">Nitrosotalea devaniterrae</name>
    <dbReference type="NCBI Taxonomy" id="1078905"/>
    <lineage>
        <taxon>Archaea</taxon>
        <taxon>Nitrososphaerota</taxon>
        <taxon>Nitrososphaeria</taxon>
        <taxon>Nitrosotaleales</taxon>
        <taxon>Nitrosotaleaceae</taxon>
        <taxon>Nitrosotalea</taxon>
    </lineage>
</organism>
<dbReference type="Gene3D" id="1.10.510.10">
    <property type="entry name" value="Transferase(Phosphotransferase) domain 1"/>
    <property type="match status" value="1"/>
</dbReference>
<dbReference type="InterPro" id="IPR000687">
    <property type="entry name" value="RIO_kinase"/>
</dbReference>
<evidence type="ECO:0000256" key="7">
    <source>
        <dbReference type="ARBA" id="ARBA00022777"/>
    </source>
</evidence>
<comment type="similarity">
    <text evidence="1">Belongs to the protein kinase superfamily. RIO-type Ser/Thr kinase family.</text>
</comment>
<keyword evidence="7 14" id="KW-0418">Kinase</keyword>
<dbReference type="SUPFAM" id="SSF56112">
    <property type="entry name" value="Protein kinase-like (PK-like)"/>
    <property type="match status" value="1"/>
</dbReference>
<keyword evidence="3 14" id="KW-0723">Serine/threonine-protein kinase</keyword>
<proteinExistence type="inferred from homology"/>
<dbReference type="GO" id="GO:0046872">
    <property type="term" value="F:metal ion binding"/>
    <property type="evidence" value="ECO:0007669"/>
    <property type="project" value="UniProtKB-KW"/>
</dbReference>
<dbReference type="GO" id="GO:0005524">
    <property type="term" value="F:ATP binding"/>
    <property type="evidence" value="ECO:0007669"/>
    <property type="project" value="UniProtKB-KW"/>
</dbReference>
<keyword evidence="4 14" id="KW-0808">Transferase</keyword>
<keyword evidence="9" id="KW-0460">Magnesium</keyword>
<evidence type="ECO:0000256" key="2">
    <source>
        <dbReference type="ARBA" id="ARBA00012513"/>
    </source>
</evidence>
<keyword evidence="8" id="KW-0067">ATP-binding</keyword>
<dbReference type="Proteomes" id="UP000196239">
    <property type="component" value="Chromosome 1"/>
</dbReference>
<keyword evidence="15" id="KW-1185">Reference proteome</keyword>
<feature type="region of interest" description="Disordered" evidence="12">
    <location>
        <begin position="1"/>
        <end position="55"/>
    </location>
</feature>
<evidence type="ECO:0000313" key="15">
    <source>
        <dbReference type="Proteomes" id="UP000196239"/>
    </source>
</evidence>
<evidence type="ECO:0000256" key="8">
    <source>
        <dbReference type="ARBA" id="ARBA00022840"/>
    </source>
</evidence>
<gene>
    <name evidence="14" type="ORF">NDEV_1698</name>
</gene>
<evidence type="ECO:0000256" key="12">
    <source>
        <dbReference type="SAM" id="MobiDB-lite"/>
    </source>
</evidence>
<sequence length="311" mass="35259">MSLGAKSKVNKTSADELNDEVIEENDLDLSEIIDESEDSITDESEDSPTEESNFELRGKLAKKMNIRLAGKAREQKTEKDVFDKNKVLEAVFDKSTVMILSRMINNGIISYVNGAVGAGKESQMYWAVDPSGQDLAVKIYLVTTSNFKKRYPYLIGDPRFTRIKRGTRSLVELWAKKEFRNLSKSFNSEIPCPEPITVVKNILLMKFVGTNGVPSPTLVESEVNYTDYEKSIEIISDLYQKAELVHADLSEYNIFKTENGPVVFDFGSAVDIRHPKTKEFLERDISNITRFFVKRGLTVDNPIDVFKRVTK</sequence>
<dbReference type="Gene3D" id="3.30.200.20">
    <property type="entry name" value="Phosphorylase Kinase, domain 1"/>
    <property type="match status" value="1"/>
</dbReference>
<comment type="catalytic activity">
    <reaction evidence="10">
        <text>L-threonyl-[protein] + ATP = O-phospho-L-threonyl-[protein] + ADP + H(+)</text>
        <dbReference type="Rhea" id="RHEA:46608"/>
        <dbReference type="Rhea" id="RHEA-COMP:11060"/>
        <dbReference type="Rhea" id="RHEA-COMP:11605"/>
        <dbReference type="ChEBI" id="CHEBI:15378"/>
        <dbReference type="ChEBI" id="CHEBI:30013"/>
        <dbReference type="ChEBI" id="CHEBI:30616"/>
        <dbReference type="ChEBI" id="CHEBI:61977"/>
        <dbReference type="ChEBI" id="CHEBI:456216"/>
        <dbReference type="EC" id="2.7.11.1"/>
    </reaction>
</comment>
<dbReference type="GO" id="GO:0004674">
    <property type="term" value="F:protein serine/threonine kinase activity"/>
    <property type="evidence" value="ECO:0007669"/>
    <property type="project" value="UniProtKB-KW"/>
</dbReference>
<evidence type="ECO:0000259" key="13">
    <source>
        <dbReference type="SMART" id="SM00090"/>
    </source>
</evidence>
<evidence type="ECO:0000256" key="5">
    <source>
        <dbReference type="ARBA" id="ARBA00022723"/>
    </source>
</evidence>
<dbReference type="Pfam" id="PF01163">
    <property type="entry name" value="RIO1"/>
    <property type="match status" value="1"/>
</dbReference>